<reference evidence="2" key="1">
    <citation type="journal article" date="2019" name="Int. J. Syst. Evol. Microbiol.">
        <title>The Global Catalogue of Microorganisms (GCM) 10K type strain sequencing project: providing services to taxonomists for standard genome sequencing and annotation.</title>
        <authorList>
            <consortium name="The Broad Institute Genomics Platform"/>
            <consortium name="The Broad Institute Genome Sequencing Center for Infectious Disease"/>
            <person name="Wu L."/>
            <person name="Ma J."/>
        </authorList>
    </citation>
    <scope>NUCLEOTIDE SEQUENCE [LARGE SCALE GENOMIC DNA]</scope>
    <source>
        <strain evidence="2">JCM 17927</strain>
    </source>
</reference>
<evidence type="ECO:0000313" key="1">
    <source>
        <dbReference type="EMBL" id="GAA4464913.1"/>
    </source>
</evidence>
<sequence>MRTARVNANIDIPVQAVSFTLVFKRIQDYGRQIAEGYAWKMGWQIQQVIAEKITGVGQHLRNTHLSTTSGYIDHIK</sequence>
<comment type="caution">
    <text evidence="1">The sequence shown here is derived from an EMBL/GenBank/DDBJ whole genome shotgun (WGS) entry which is preliminary data.</text>
</comment>
<gene>
    <name evidence="1" type="ORF">GCM10023189_44830</name>
</gene>
<organism evidence="1 2">
    <name type="scientific">Nibrella saemangeumensis</name>
    <dbReference type="NCBI Taxonomy" id="1084526"/>
    <lineage>
        <taxon>Bacteria</taxon>
        <taxon>Pseudomonadati</taxon>
        <taxon>Bacteroidota</taxon>
        <taxon>Cytophagia</taxon>
        <taxon>Cytophagales</taxon>
        <taxon>Spirosomataceae</taxon>
        <taxon>Nibrella</taxon>
    </lineage>
</organism>
<dbReference type="EMBL" id="BAABHD010000078">
    <property type="protein sequence ID" value="GAA4464913.1"/>
    <property type="molecule type" value="Genomic_DNA"/>
</dbReference>
<evidence type="ECO:0000313" key="2">
    <source>
        <dbReference type="Proteomes" id="UP001501175"/>
    </source>
</evidence>
<protein>
    <submittedName>
        <fullName evidence="1">Uncharacterized protein</fullName>
    </submittedName>
</protein>
<name>A0ABP8NC95_9BACT</name>
<proteinExistence type="predicted"/>
<dbReference type="RefSeq" id="WP_345247261.1">
    <property type="nucleotide sequence ID" value="NZ_BAABHD010000078.1"/>
</dbReference>
<dbReference type="Proteomes" id="UP001501175">
    <property type="component" value="Unassembled WGS sequence"/>
</dbReference>
<keyword evidence="2" id="KW-1185">Reference proteome</keyword>
<accession>A0ABP8NC95</accession>